<dbReference type="Proteomes" id="UP000433532">
    <property type="component" value="Unassembled WGS sequence"/>
</dbReference>
<sequence length="145" mass="15863">MSDVIDVQTAVIGQLLDLLAAVPAFGDAVREDWVAGVLDAEDSDEPERLIILQEGDTVERDRSPGSVVEEWTVNIVPMARGRDAAQALREARLAIKRVLKGHKAGLTVPGLVRVDFPASAVRLPEPGRRWAYRAIPLQVSYSQQL</sequence>
<proteinExistence type="predicted"/>
<dbReference type="PATRIC" id="fig|287.1871.peg.531"/>
<reference evidence="2 5" key="3">
    <citation type="submission" date="2019-11" db="EMBL/GenBank/DDBJ databases">
        <title>Genomes of ocular Pseudomonas aeruginosa isolates.</title>
        <authorList>
            <person name="Khan M."/>
            <person name="Rice S.A."/>
            <person name="Willcox M.D.P."/>
            <person name="Stapleton F."/>
        </authorList>
    </citation>
    <scope>NUCLEOTIDE SEQUENCE [LARGE SCALE GENOMIC DNA]</scope>
    <source>
        <strain evidence="2 5">PA221</strain>
    </source>
</reference>
<evidence type="ECO:0000313" key="1">
    <source>
        <dbReference type="EMBL" id="ALI59398.1"/>
    </source>
</evidence>
<reference evidence="3 4" key="2">
    <citation type="submission" date="2018-08" db="EMBL/GenBank/DDBJ databases">
        <title>Recombination of ecologically and evolutionarily significant loci maintains genetic cohesion in the Pseudomonas syringae species complex.</title>
        <authorList>
            <person name="Dillon M."/>
            <person name="Thakur S."/>
            <person name="Almeida R.N.D."/>
            <person name="Weir B.S."/>
            <person name="Guttman D.S."/>
        </authorList>
    </citation>
    <scope>NUCLEOTIDE SEQUENCE [LARGE SCALE GENOMIC DNA]</scope>
    <source>
        <strain evidence="3 4">ICMP 7846</strain>
    </source>
</reference>
<evidence type="ECO:0000313" key="2">
    <source>
        <dbReference type="EMBL" id="MUI37937.1"/>
    </source>
</evidence>
<name>A0A0Q3CJV4_PSEAI</name>
<dbReference type="EMBL" id="RBSQ01000087">
    <property type="protein sequence ID" value="RMS65418.1"/>
    <property type="molecule type" value="Genomic_DNA"/>
</dbReference>
<dbReference type="RefSeq" id="WP_015648938.1">
    <property type="nucleotide sequence ID" value="NZ_BSAO01000009.1"/>
</dbReference>
<organism evidence="1">
    <name type="scientific">Pseudomonas aeruginosa</name>
    <dbReference type="NCBI Taxonomy" id="287"/>
    <lineage>
        <taxon>Bacteria</taxon>
        <taxon>Pseudomonadati</taxon>
        <taxon>Pseudomonadota</taxon>
        <taxon>Gammaproteobacteria</taxon>
        <taxon>Pseudomonadales</taxon>
        <taxon>Pseudomonadaceae</taxon>
        <taxon>Pseudomonas</taxon>
    </lineage>
</organism>
<dbReference type="Proteomes" id="UP000270834">
    <property type="component" value="Unassembled WGS sequence"/>
</dbReference>
<reference evidence="1" key="1">
    <citation type="submission" date="2015-08" db="EMBL/GenBank/DDBJ databases">
        <title>Pseudomonas aeruginosa strain CCBH4851 chromosome region.</title>
        <authorList>
            <person name="Silveira M.C."/>
            <person name="Carvalho-Assef A.P.D."/>
            <person name="Albano R.M."/>
        </authorList>
    </citation>
    <scope>NUCLEOTIDE SEQUENCE</scope>
    <source>
        <strain evidence="1">CCBH4851</strain>
    </source>
</reference>
<dbReference type="AlphaFoldDB" id="A0A0Q3CJV4"/>
<evidence type="ECO:0000313" key="5">
    <source>
        <dbReference type="Proteomes" id="UP000433532"/>
    </source>
</evidence>
<dbReference type="GeneID" id="77219665"/>
<evidence type="ECO:0000313" key="3">
    <source>
        <dbReference type="EMBL" id="RMS65418.1"/>
    </source>
</evidence>
<gene>
    <name evidence="3" type="ORF">ALP65_00834</name>
    <name evidence="1" type="ORF">CCBH4851_00700</name>
    <name evidence="2" type="ORF">GNQ48_23310</name>
</gene>
<evidence type="ECO:0000313" key="4">
    <source>
        <dbReference type="Proteomes" id="UP000270834"/>
    </source>
</evidence>
<dbReference type="EMBL" id="KT454971">
    <property type="protein sequence ID" value="ALI59398.1"/>
    <property type="molecule type" value="Genomic_DNA"/>
</dbReference>
<accession>A0A0Q3CJV4</accession>
<protein>
    <submittedName>
        <fullName evidence="1">Uncharacterized protein</fullName>
    </submittedName>
</protein>
<dbReference type="EMBL" id="WOAD01000024">
    <property type="protein sequence ID" value="MUI37937.1"/>
    <property type="molecule type" value="Genomic_DNA"/>
</dbReference>